<protein>
    <submittedName>
        <fullName evidence="1">Uncharacterized protein</fullName>
    </submittedName>
</protein>
<dbReference type="EMBL" id="OU895878">
    <property type="protein sequence ID" value="CAG9803755.1"/>
    <property type="molecule type" value="Genomic_DNA"/>
</dbReference>
<accession>A0A9N9RUJ4</accession>
<keyword evidence="2" id="KW-1185">Reference proteome</keyword>
<gene>
    <name evidence="1" type="ORF">CHIRRI_LOCUS6651</name>
</gene>
<evidence type="ECO:0000313" key="2">
    <source>
        <dbReference type="Proteomes" id="UP001153620"/>
    </source>
</evidence>
<dbReference type="AlphaFoldDB" id="A0A9N9RUJ4"/>
<reference evidence="1" key="2">
    <citation type="submission" date="2022-10" db="EMBL/GenBank/DDBJ databases">
        <authorList>
            <consortium name="ENA_rothamsted_submissions"/>
            <consortium name="culmorum"/>
            <person name="King R."/>
        </authorList>
    </citation>
    <scope>NUCLEOTIDE SEQUENCE</scope>
</reference>
<organism evidence="1 2">
    <name type="scientific">Chironomus riparius</name>
    <dbReference type="NCBI Taxonomy" id="315576"/>
    <lineage>
        <taxon>Eukaryota</taxon>
        <taxon>Metazoa</taxon>
        <taxon>Ecdysozoa</taxon>
        <taxon>Arthropoda</taxon>
        <taxon>Hexapoda</taxon>
        <taxon>Insecta</taxon>
        <taxon>Pterygota</taxon>
        <taxon>Neoptera</taxon>
        <taxon>Endopterygota</taxon>
        <taxon>Diptera</taxon>
        <taxon>Nematocera</taxon>
        <taxon>Chironomoidea</taxon>
        <taxon>Chironomidae</taxon>
        <taxon>Chironominae</taxon>
        <taxon>Chironomus</taxon>
    </lineage>
</organism>
<sequence>MTCKMEEACINLKGSEIRGQFSSRNISMIREISDVSNLKQLRQ</sequence>
<evidence type="ECO:0000313" key="1">
    <source>
        <dbReference type="EMBL" id="CAG9803755.1"/>
    </source>
</evidence>
<dbReference type="Proteomes" id="UP001153620">
    <property type="component" value="Chromosome 2"/>
</dbReference>
<reference evidence="1" key="1">
    <citation type="submission" date="2022-01" db="EMBL/GenBank/DDBJ databases">
        <authorList>
            <person name="King R."/>
        </authorList>
    </citation>
    <scope>NUCLEOTIDE SEQUENCE</scope>
</reference>
<name>A0A9N9RUJ4_9DIPT</name>
<proteinExistence type="predicted"/>